<feature type="compositionally biased region" description="Polar residues" evidence="1">
    <location>
        <begin position="21"/>
        <end position="34"/>
    </location>
</feature>
<feature type="region of interest" description="Disordered" evidence="1">
    <location>
        <begin position="219"/>
        <end position="285"/>
    </location>
</feature>
<accession>A0AAW0NXM4</accession>
<evidence type="ECO:0000313" key="4">
    <source>
        <dbReference type="Proteomes" id="UP001460270"/>
    </source>
</evidence>
<organism evidence="3 4">
    <name type="scientific">Mugilogobius chulae</name>
    <name type="common">yellowstripe goby</name>
    <dbReference type="NCBI Taxonomy" id="88201"/>
    <lineage>
        <taxon>Eukaryota</taxon>
        <taxon>Metazoa</taxon>
        <taxon>Chordata</taxon>
        <taxon>Craniata</taxon>
        <taxon>Vertebrata</taxon>
        <taxon>Euteleostomi</taxon>
        <taxon>Actinopterygii</taxon>
        <taxon>Neopterygii</taxon>
        <taxon>Teleostei</taxon>
        <taxon>Neoteleostei</taxon>
        <taxon>Acanthomorphata</taxon>
        <taxon>Gobiaria</taxon>
        <taxon>Gobiiformes</taxon>
        <taxon>Gobioidei</taxon>
        <taxon>Gobiidae</taxon>
        <taxon>Gobionellinae</taxon>
        <taxon>Mugilogobius</taxon>
    </lineage>
</organism>
<dbReference type="Pfam" id="PF15277">
    <property type="entry name" value="Sec3-PIP2_bind"/>
    <property type="match status" value="1"/>
</dbReference>
<evidence type="ECO:0000256" key="1">
    <source>
        <dbReference type="SAM" id="MobiDB-lite"/>
    </source>
</evidence>
<dbReference type="Proteomes" id="UP001460270">
    <property type="component" value="Unassembled WGS sequence"/>
</dbReference>
<evidence type="ECO:0000313" key="3">
    <source>
        <dbReference type="EMBL" id="KAK7910499.1"/>
    </source>
</evidence>
<feature type="region of interest" description="Disordered" evidence="1">
    <location>
        <begin position="1"/>
        <end position="45"/>
    </location>
</feature>
<sequence>MEHLAERSTTPLPGFRDDTIVSGSAASPLDTTTAPDERPGEGRHIGDVFSCRRKPVYSEETYTDTVTNKKPARLSITKVKQFQGSSSFVKRSQWSIDQLRQVNGIDSNKDCPEFDLMFDTTFDQWVASSSGEKCTFIQILHHTCQRYCSARKPDFLNCQAKLLGGRNWNCLPNTCPEVLVLICWCAHLSARPRQDKRLLPFLSFWTCAVTCVRRACSFESPSPRSAASPGPYRRIPIPRGPSRSPTGRPVLPRTASFSHGPPRSPTDRLVLPRAAPFSRGPPRSPTGRPVLPWAVPFSRALSYLVLTCGVLPCHSPISCRALPLLRTTHISLFVSEPSLVHMNELVL</sequence>
<reference evidence="4" key="1">
    <citation type="submission" date="2024-04" db="EMBL/GenBank/DDBJ databases">
        <title>Salinicola lusitanus LLJ914,a marine bacterium isolated from the Okinawa Trough.</title>
        <authorList>
            <person name="Li J."/>
        </authorList>
    </citation>
    <scope>NUCLEOTIDE SEQUENCE [LARGE SCALE GENOMIC DNA]</scope>
</reference>
<feature type="compositionally biased region" description="Basic and acidic residues" evidence="1">
    <location>
        <begin position="35"/>
        <end position="45"/>
    </location>
</feature>
<dbReference type="EMBL" id="JBBPFD010000010">
    <property type="protein sequence ID" value="KAK7910499.1"/>
    <property type="molecule type" value="Genomic_DNA"/>
</dbReference>
<feature type="compositionally biased region" description="Low complexity" evidence="1">
    <location>
        <begin position="220"/>
        <end position="249"/>
    </location>
</feature>
<gene>
    <name evidence="3" type="ORF">WMY93_015183</name>
</gene>
<dbReference type="Gene3D" id="2.30.29.90">
    <property type="match status" value="1"/>
</dbReference>
<keyword evidence="4" id="KW-1185">Reference proteome</keyword>
<protein>
    <recommendedName>
        <fullName evidence="2">Exocyst complex component Sec3 PIP2-binding N-terminal domain-containing protein</fullName>
    </recommendedName>
</protein>
<feature type="compositionally biased region" description="Low complexity" evidence="1">
    <location>
        <begin position="276"/>
        <end position="285"/>
    </location>
</feature>
<dbReference type="AlphaFoldDB" id="A0AAW0NXM4"/>
<comment type="caution">
    <text evidence="3">The sequence shown here is derived from an EMBL/GenBank/DDBJ whole genome shotgun (WGS) entry which is preliminary data.</text>
</comment>
<evidence type="ECO:0000259" key="2">
    <source>
        <dbReference type="SMART" id="SM01313"/>
    </source>
</evidence>
<proteinExistence type="predicted"/>
<name>A0AAW0NXM4_9GOBI</name>
<feature type="domain" description="Exocyst complex component Sec3 PIP2-binding N-terminal" evidence="2">
    <location>
        <begin position="60"/>
        <end position="147"/>
    </location>
</feature>
<dbReference type="InterPro" id="IPR028258">
    <property type="entry name" value="Sec3-PIP2_bind"/>
</dbReference>
<dbReference type="SMART" id="SM01313">
    <property type="entry name" value="Sec3-PIP2_bind"/>
    <property type="match status" value="1"/>
</dbReference>